<reference evidence="2 3" key="1">
    <citation type="submission" date="2016-10" db="EMBL/GenBank/DDBJ databases">
        <authorList>
            <person name="de Groot N.N."/>
        </authorList>
    </citation>
    <scope>NUCLEOTIDE SEQUENCE [LARGE SCALE GENOMIC DNA]</scope>
    <source>
        <strain evidence="2 3">LMG 27731</strain>
    </source>
</reference>
<proteinExistence type="predicted"/>
<dbReference type="EMBL" id="CAJNAU010000069">
    <property type="protein sequence ID" value="CAE6816796.1"/>
    <property type="molecule type" value="Genomic_DNA"/>
</dbReference>
<reference evidence="1 4" key="2">
    <citation type="submission" date="2021-02" db="EMBL/GenBank/DDBJ databases">
        <authorList>
            <person name="Vanwijnsberghe S."/>
        </authorList>
    </citation>
    <scope>NUCLEOTIDE SEQUENCE [LARGE SCALE GENOMIC DNA]</scope>
    <source>
        <strain evidence="1 4">R-69658</strain>
    </source>
</reference>
<organism evidence="2 3">
    <name type="scientific">Paraburkholderia aspalathi</name>
    <dbReference type="NCBI Taxonomy" id="1324617"/>
    <lineage>
        <taxon>Bacteria</taxon>
        <taxon>Pseudomonadati</taxon>
        <taxon>Pseudomonadota</taxon>
        <taxon>Betaproteobacteria</taxon>
        <taxon>Burkholderiales</taxon>
        <taxon>Burkholderiaceae</taxon>
        <taxon>Paraburkholderia</taxon>
    </lineage>
</organism>
<evidence type="ECO:0000313" key="1">
    <source>
        <dbReference type="EMBL" id="CAE6816796.1"/>
    </source>
</evidence>
<evidence type="ECO:0000313" key="4">
    <source>
        <dbReference type="Proteomes" id="UP000674425"/>
    </source>
</evidence>
<evidence type="ECO:0000313" key="3">
    <source>
        <dbReference type="Proteomes" id="UP000198844"/>
    </source>
</evidence>
<dbReference type="EMBL" id="FPBH01000011">
    <property type="protein sequence ID" value="SFU15230.1"/>
    <property type="molecule type" value="Genomic_DNA"/>
</dbReference>
<dbReference type="Proteomes" id="UP000674425">
    <property type="component" value="Unassembled WGS sequence"/>
</dbReference>
<evidence type="ECO:0000313" key="2">
    <source>
        <dbReference type="EMBL" id="SFU15230.1"/>
    </source>
</evidence>
<dbReference type="Proteomes" id="UP000198844">
    <property type="component" value="Unassembled WGS sequence"/>
</dbReference>
<gene>
    <name evidence="1" type="ORF">R69658_05662</name>
    <name evidence="2" type="ORF">SAMN05192563_1011217</name>
</gene>
<dbReference type="AlphaFoldDB" id="A0A1I7DU73"/>
<name>A0A1I7DU73_9BURK</name>
<sequence>MDDPDQTEVRLDFDRIRKRCHVSNDRVYGLFFPSHIEQPPTTIGPNEAVIGATQTPAYDRIFMIAAYRLDVIPTHYVEDSRRFEPSVYQVADGKDPVS</sequence>
<accession>A0A1I7DU73</accession>
<protein>
    <submittedName>
        <fullName evidence="2">Uncharacterized protein</fullName>
    </submittedName>
</protein>
<keyword evidence="4" id="KW-1185">Reference proteome</keyword>